<evidence type="ECO:0000313" key="10">
    <source>
        <dbReference type="EMBL" id="KEP51127.1"/>
    </source>
</evidence>
<dbReference type="PANTHER" id="PTHR33577:SF1">
    <property type="entry name" value="HEME HALOPEROXIDASE FAMILY PROFILE DOMAIN-CONTAINING PROTEIN"/>
    <property type="match status" value="1"/>
</dbReference>
<dbReference type="PANTHER" id="PTHR33577">
    <property type="entry name" value="STERIGMATOCYSTIN BIOSYNTHESIS PEROXIDASE STCC-RELATED"/>
    <property type="match status" value="1"/>
</dbReference>
<dbReference type="HOGENOM" id="CLU_029871_3_2_1"/>
<dbReference type="SUPFAM" id="SSF47571">
    <property type="entry name" value="Cloroperoxidase"/>
    <property type="match status" value="1"/>
</dbReference>
<keyword evidence="2 10" id="KW-0575">Peroxidase</keyword>
<dbReference type="GO" id="GO:0046872">
    <property type="term" value="F:metal ion binding"/>
    <property type="evidence" value="ECO:0007669"/>
    <property type="project" value="UniProtKB-KW"/>
</dbReference>
<keyword evidence="4" id="KW-0479">Metal-binding</keyword>
<reference evidence="10 11" key="1">
    <citation type="submission" date="2013-12" db="EMBL/GenBank/DDBJ databases">
        <authorList>
            <person name="Cubeta M."/>
            <person name="Pakala S."/>
            <person name="Fedorova N."/>
            <person name="Thomas E."/>
            <person name="Dean R."/>
            <person name="Jabaji S."/>
            <person name="Neate S."/>
            <person name="Toda T."/>
            <person name="Tavantzis S."/>
            <person name="Vilgalys R."/>
            <person name="Bharathan N."/>
            <person name="Pakala S."/>
            <person name="Losada L.S."/>
            <person name="Zafar N."/>
            <person name="Nierman W."/>
        </authorList>
    </citation>
    <scope>NUCLEOTIDE SEQUENCE [LARGE SCALE GENOMIC DNA]</scope>
    <source>
        <strain evidence="10 11">123E</strain>
    </source>
</reference>
<gene>
    <name evidence="10" type="ORF">V565_067290</name>
</gene>
<evidence type="ECO:0000313" key="11">
    <source>
        <dbReference type="Proteomes" id="UP000027456"/>
    </source>
</evidence>
<dbReference type="InterPro" id="IPR036851">
    <property type="entry name" value="Chloroperoxidase-like_sf"/>
</dbReference>
<evidence type="ECO:0000256" key="1">
    <source>
        <dbReference type="ARBA" id="ARBA00001970"/>
    </source>
</evidence>
<dbReference type="Pfam" id="PF01328">
    <property type="entry name" value="Peroxidase_2"/>
    <property type="match status" value="1"/>
</dbReference>
<keyword evidence="3" id="KW-0349">Heme</keyword>
<evidence type="ECO:0000256" key="3">
    <source>
        <dbReference type="ARBA" id="ARBA00022617"/>
    </source>
</evidence>
<name>A0A074SM25_9AGAM</name>
<proteinExistence type="inferred from homology"/>
<dbReference type="OrthoDB" id="407298at2759"/>
<evidence type="ECO:0000256" key="2">
    <source>
        <dbReference type="ARBA" id="ARBA00022559"/>
    </source>
</evidence>
<evidence type="ECO:0000256" key="6">
    <source>
        <dbReference type="ARBA" id="ARBA00023004"/>
    </source>
</evidence>
<keyword evidence="5" id="KW-0560">Oxidoreductase</keyword>
<dbReference type="InterPro" id="IPR000028">
    <property type="entry name" value="Chloroperoxidase"/>
</dbReference>
<organism evidence="10 11">
    <name type="scientific">Rhizoctonia solani 123E</name>
    <dbReference type="NCBI Taxonomy" id="1423351"/>
    <lineage>
        <taxon>Eukaryota</taxon>
        <taxon>Fungi</taxon>
        <taxon>Dikarya</taxon>
        <taxon>Basidiomycota</taxon>
        <taxon>Agaricomycotina</taxon>
        <taxon>Agaricomycetes</taxon>
        <taxon>Cantharellales</taxon>
        <taxon>Ceratobasidiaceae</taxon>
        <taxon>Rhizoctonia</taxon>
    </lineage>
</organism>
<evidence type="ECO:0000256" key="7">
    <source>
        <dbReference type="ARBA" id="ARBA00025795"/>
    </source>
</evidence>
<dbReference type="Gene3D" id="1.10.489.10">
    <property type="entry name" value="Chloroperoxidase-like"/>
    <property type="match status" value="1"/>
</dbReference>
<dbReference type="GO" id="GO:0004601">
    <property type="term" value="F:peroxidase activity"/>
    <property type="evidence" value="ECO:0007669"/>
    <property type="project" value="UniProtKB-KW"/>
</dbReference>
<accession>A0A074SM25</accession>
<feature type="chain" id="PRO_5001700616" evidence="8">
    <location>
        <begin position="19"/>
        <end position="390"/>
    </location>
</feature>
<comment type="caution">
    <text evidence="10">The sequence shown here is derived from an EMBL/GenBank/DDBJ whole genome shotgun (WGS) entry which is preliminary data.</text>
</comment>
<evidence type="ECO:0000259" key="9">
    <source>
        <dbReference type="PROSITE" id="PS51405"/>
    </source>
</evidence>
<protein>
    <submittedName>
        <fullName evidence="10">Chloroperoxidase</fullName>
    </submittedName>
</protein>
<dbReference type="EMBL" id="AZST01000192">
    <property type="protein sequence ID" value="KEP51127.1"/>
    <property type="molecule type" value="Genomic_DNA"/>
</dbReference>
<keyword evidence="11" id="KW-1185">Reference proteome</keyword>
<evidence type="ECO:0000256" key="5">
    <source>
        <dbReference type="ARBA" id="ARBA00023002"/>
    </source>
</evidence>
<dbReference type="AlphaFoldDB" id="A0A074SM25"/>
<comment type="cofactor">
    <cofactor evidence="1">
        <name>heme b</name>
        <dbReference type="ChEBI" id="CHEBI:60344"/>
    </cofactor>
</comment>
<evidence type="ECO:0000256" key="8">
    <source>
        <dbReference type="SAM" id="SignalP"/>
    </source>
</evidence>
<sequence length="390" mass="41756">MRVTFLTVSCALFGASLAFPTNTGSDTGCPFAGRSSHGQTKRQIGFDPVKQKIDVSGEHAFRAPGPNDKRGPCAGLNAMANHGYISRNGVTTIAEAILASNKVFGLGKQAVTIFSNQAAFYGGDMTTGVWSIGGPESGPGLSYTHNQMEGDASPTRNDAYMNNGDASTLSMDYFKRLYDLVPEGESANFDMSVMAKHRAWTRQHSISTNPNYFTAPYAGLFVSTLTHILSPALLSNHSAEHPNGILGHNVLKSFYSVTGDSNSLTYQPGHERIPDNWYRRADDYELALISLDFDKLALEHPEFFSFGGNTGKPNSFAGANVDDLTGGVFNAKNLLNGKTLMCFAFQASQAGMSAAASKLFSKTISPVISSLGCPVMKQYNTTALGMYPGA</sequence>
<dbReference type="Proteomes" id="UP000027456">
    <property type="component" value="Unassembled WGS sequence"/>
</dbReference>
<evidence type="ECO:0000256" key="4">
    <source>
        <dbReference type="ARBA" id="ARBA00022723"/>
    </source>
</evidence>
<dbReference type="PROSITE" id="PS51405">
    <property type="entry name" value="HEME_HALOPEROXIDASE"/>
    <property type="match status" value="1"/>
</dbReference>
<comment type="similarity">
    <text evidence="7">Belongs to the chloroperoxidase family.</text>
</comment>
<feature type="signal peptide" evidence="8">
    <location>
        <begin position="1"/>
        <end position="18"/>
    </location>
</feature>
<keyword evidence="6" id="KW-0408">Iron</keyword>
<feature type="domain" description="Heme haloperoxidase family profile" evidence="9">
    <location>
        <begin position="57"/>
        <end position="295"/>
    </location>
</feature>
<keyword evidence="8" id="KW-0732">Signal</keyword>